<evidence type="ECO:0000256" key="3">
    <source>
        <dbReference type="SAM" id="SignalP"/>
    </source>
</evidence>
<gene>
    <name evidence="5" type="ORF">D910_12200</name>
    <name evidence="4" type="ORF">YQE_09553</name>
</gene>
<dbReference type="OrthoDB" id="6629390at2759"/>
<evidence type="ECO:0000313" key="6">
    <source>
        <dbReference type="Proteomes" id="UP000030742"/>
    </source>
</evidence>
<dbReference type="Proteomes" id="UP000030742">
    <property type="component" value="Unassembled WGS sequence"/>
</dbReference>
<accession>N6TZS5</accession>
<sequence length="306" mass="31358">MAFKFVILALTLAYAHAGQLLAQPAVQYSSAPAQASAPVAYAKTYAAPTLTGKSAVPVTPAYANHYLLTPTTAQPVAYQAQPLAYQTGPVAVHSPSVGLTQQSVTRSLGGGQSLSTYSKAVDSAYSTVRKYDTRFTNDALAYAPAQLSYSAPLVTKAAYAAPAQVVSYGAPVETRAYAAPSPVVSYGAPLVTKTYGAPAQVVSYGAPLVSKSYAPAPQVVSYGAPLVTKSYAAAPQVVSYGAPLVAKSYAAPAPVVSYGAPAQLIAKAPVAAYGAPVVTKSAAISYSPAEAVAHTTFQGYGIEYHY</sequence>
<protein>
    <recommendedName>
        <fullName evidence="7">Cuticle protein</fullName>
    </recommendedName>
</protein>
<dbReference type="PANTHER" id="PTHR39068">
    <property type="entry name" value="LARVAL/PUPAL CUTICLE PROTEIN H1C-LIKE PROTEIN-RELATED"/>
    <property type="match status" value="1"/>
</dbReference>
<evidence type="ECO:0008006" key="7">
    <source>
        <dbReference type="Google" id="ProtNLM"/>
    </source>
</evidence>
<dbReference type="PANTHER" id="PTHR39068:SF2">
    <property type="entry name" value="MIP24391P"/>
    <property type="match status" value="1"/>
</dbReference>
<dbReference type="HOGENOM" id="CLU_1016582_0_0_1"/>
<dbReference type="EMBL" id="KB741103">
    <property type="protein sequence ID" value="ENN73861.1"/>
    <property type="molecule type" value="Genomic_DNA"/>
</dbReference>
<name>N6TZS5_DENPD</name>
<dbReference type="EMBL" id="KB632401">
    <property type="protein sequence ID" value="ERL94928.1"/>
    <property type="molecule type" value="Genomic_DNA"/>
</dbReference>
<dbReference type="InterPro" id="IPR022727">
    <property type="entry name" value="Cuticle_C1"/>
</dbReference>
<reference evidence="4 6" key="1">
    <citation type="journal article" date="2013" name="Genome Biol.">
        <title>Draft genome of the mountain pine beetle, Dendroctonus ponderosae Hopkins, a major forest pest.</title>
        <authorList>
            <person name="Keeling C.I."/>
            <person name="Yuen M.M."/>
            <person name="Liao N.Y."/>
            <person name="Docking T.R."/>
            <person name="Chan S.K."/>
            <person name="Taylor G.A."/>
            <person name="Palmquist D.L."/>
            <person name="Jackman S.D."/>
            <person name="Nguyen A."/>
            <person name="Li M."/>
            <person name="Henderson H."/>
            <person name="Janes J.K."/>
            <person name="Zhao Y."/>
            <person name="Pandoh P."/>
            <person name="Moore R."/>
            <person name="Sperling F.A."/>
            <person name="Huber D.P."/>
            <person name="Birol I."/>
            <person name="Jones S.J."/>
            <person name="Bohlmann J."/>
        </authorList>
    </citation>
    <scope>NUCLEOTIDE SEQUENCE</scope>
</reference>
<dbReference type="OMA" id="QAQPLAY"/>
<dbReference type="AlphaFoldDB" id="N6TZS5"/>
<keyword evidence="1" id="KW-0193">Cuticle</keyword>
<evidence type="ECO:0000256" key="1">
    <source>
        <dbReference type="ARBA" id="ARBA00022460"/>
    </source>
</evidence>
<organism evidence="4">
    <name type="scientific">Dendroctonus ponderosae</name>
    <name type="common">Mountain pine beetle</name>
    <dbReference type="NCBI Taxonomy" id="77166"/>
    <lineage>
        <taxon>Eukaryota</taxon>
        <taxon>Metazoa</taxon>
        <taxon>Ecdysozoa</taxon>
        <taxon>Arthropoda</taxon>
        <taxon>Hexapoda</taxon>
        <taxon>Insecta</taxon>
        <taxon>Pterygota</taxon>
        <taxon>Neoptera</taxon>
        <taxon>Endopterygota</taxon>
        <taxon>Coleoptera</taxon>
        <taxon>Polyphaga</taxon>
        <taxon>Cucujiformia</taxon>
        <taxon>Curculionidae</taxon>
        <taxon>Scolytinae</taxon>
        <taxon>Dendroctonus</taxon>
    </lineage>
</organism>
<dbReference type="Pfam" id="PF11018">
    <property type="entry name" value="Cuticle_3"/>
    <property type="match status" value="1"/>
</dbReference>
<evidence type="ECO:0000256" key="2">
    <source>
        <dbReference type="ARBA" id="ARBA00022737"/>
    </source>
</evidence>
<feature type="chain" id="PRO_5009707760" description="Cuticle protein" evidence="3">
    <location>
        <begin position="18"/>
        <end position="306"/>
    </location>
</feature>
<keyword evidence="3" id="KW-0732">Signal</keyword>
<feature type="signal peptide" evidence="3">
    <location>
        <begin position="1"/>
        <end position="17"/>
    </location>
</feature>
<feature type="non-terminal residue" evidence="4">
    <location>
        <position position="1"/>
    </location>
</feature>
<dbReference type="STRING" id="77166.N6TZS5"/>
<evidence type="ECO:0000313" key="5">
    <source>
        <dbReference type="EMBL" id="ERL94928.1"/>
    </source>
</evidence>
<keyword evidence="2" id="KW-0677">Repeat</keyword>
<dbReference type="GO" id="GO:0042302">
    <property type="term" value="F:structural constituent of cuticle"/>
    <property type="evidence" value="ECO:0007669"/>
    <property type="project" value="UniProtKB-KW"/>
</dbReference>
<evidence type="ECO:0000313" key="4">
    <source>
        <dbReference type="EMBL" id="ENN73861.1"/>
    </source>
</evidence>
<proteinExistence type="predicted"/>